<dbReference type="EMBL" id="CATQJA010001680">
    <property type="protein sequence ID" value="CAJ0568199.1"/>
    <property type="molecule type" value="Genomic_DNA"/>
</dbReference>
<dbReference type="GO" id="GO:0005737">
    <property type="term" value="C:cytoplasm"/>
    <property type="evidence" value="ECO:0007669"/>
    <property type="project" value="TreeGrafter"/>
</dbReference>
<comment type="caution">
    <text evidence="5">The sequence shown here is derived from an EMBL/GenBank/DDBJ whole genome shotgun (WGS) entry which is preliminary data.</text>
</comment>
<organism evidence="5 6">
    <name type="scientific">Mesorhabditis spiculigera</name>
    <dbReference type="NCBI Taxonomy" id="96644"/>
    <lineage>
        <taxon>Eukaryota</taxon>
        <taxon>Metazoa</taxon>
        <taxon>Ecdysozoa</taxon>
        <taxon>Nematoda</taxon>
        <taxon>Chromadorea</taxon>
        <taxon>Rhabditida</taxon>
        <taxon>Rhabditina</taxon>
        <taxon>Rhabditomorpha</taxon>
        <taxon>Rhabditoidea</taxon>
        <taxon>Rhabditidae</taxon>
        <taxon>Mesorhabditinae</taxon>
        <taxon>Mesorhabditis</taxon>
    </lineage>
</organism>
<feature type="non-terminal residue" evidence="5">
    <location>
        <position position="358"/>
    </location>
</feature>
<evidence type="ECO:0000256" key="1">
    <source>
        <dbReference type="ARBA" id="ARBA00004906"/>
    </source>
</evidence>
<dbReference type="PROSITE" id="PS50181">
    <property type="entry name" value="FBOX"/>
    <property type="match status" value="1"/>
</dbReference>
<dbReference type="PANTHER" id="PTHR13123:SF7">
    <property type="entry name" value="LD30288P"/>
    <property type="match status" value="1"/>
</dbReference>
<reference evidence="5" key="1">
    <citation type="submission" date="2023-06" db="EMBL/GenBank/DDBJ databases">
        <authorList>
            <person name="Delattre M."/>
        </authorList>
    </citation>
    <scope>NUCLEOTIDE SEQUENCE</scope>
    <source>
        <strain evidence="5">AF72</strain>
    </source>
</reference>
<protein>
    <recommendedName>
        <fullName evidence="4">F-box domain-containing protein</fullName>
    </recommendedName>
</protein>
<dbReference type="GO" id="GO:0005634">
    <property type="term" value="C:nucleus"/>
    <property type="evidence" value="ECO:0007669"/>
    <property type="project" value="TreeGrafter"/>
</dbReference>
<dbReference type="PANTHER" id="PTHR13123">
    <property type="entry name" value="LD30288P"/>
    <property type="match status" value="1"/>
</dbReference>
<dbReference type="GO" id="GO:0016567">
    <property type="term" value="P:protein ubiquitination"/>
    <property type="evidence" value="ECO:0007669"/>
    <property type="project" value="TreeGrafter"/>
</dbReference>
<feature type="compositionally biased region" description="Low complexity" evidence="3">
    <location>
        <begin position="58"/>
        <end position="75"/>
    </location>
</feature>
<dbReference type="AlphaFoldDB" id="A0AA36CHK4"/>
<evidence type="ECO:0000313" key="6">
    <source>
        <dbReference type="Proteomes" id="UP001177023"/>
    </source>
</evidence>
<keyword evidence="6" id="KW-1185">Reference proteome</keyword>
<evidence type="ECO:0000256" key="3">
    <source>
        <dbReference type="SAM" id="MobiDB-lite"/>
    </source>
</evidence>
<evidence type="ECO:0000256" key="2">
    <source>
        <dbReference type="ARBA" id="ARBA00022786"/>
    </source>
</evidence>
<keyword evidence="2" id="KW-0833">Ubl conjugation pathway</keyword>
<gene>
    <name evidence="5" type="ORF">MSPICULIGERA_LOCUS6725</name>
</gene>
<feature type="domain" description="F-box" evidence="4">
    <location>
        <begin position="230"/>
        <end position="278"/>
    </location>
</feature>
<dbReference type="Proteomes" id="UP001177023">
    <property type="component" value="Unassembled WGS sequence"/>
</dbReference>
<sequence length="358" mass="40318">MVFIGRDWRAPGETWIRTPQTNGWERSRLRPLQIACEAIPVPGSVGGLDELCHTPSSASLQSVDSTTSSSSNSRDSLSDEGASELDECWVPHCHIKSKTKEFVGVTSMSDAFHNLDMARGVYDLKRFAYITKTCQILIDEKLQNLSATARKTLLQILTAIVLRAVDNDFHQETARELVSNFGSQLEGTVCMHHVCGSPSLVSKHRQSATGLLDFVSNQCPRTPADSDETTITFLDLPREVLSLVLRKLPDHTSVLETAKAHEALESLVESEGRLWESLARFHFAPHHIDKEKSGRTWREAYFYLKRHHGVKEFYADMIHLCCHCRCLFWRSLGHPCVSQNAPSVRVTPQQFVDMLLFL</sequence>
<dbReference type="GO" id="GO:0019005">
    <property type="term" value="C:SCF ubiquitin ligase complex"/>
    <property type="evidence" value="ECO:0007669"/>
    <property type="project" value="TreeGrafter"/>
</dbReference>
<dbReference type="InterPro" id="IPR040394">
    <property type="entry name" value="FBX25/32"/>
</dbReference>
<evidence type="ECO:0000259" key="4">
    <source>
        <dbReference type="PROSITE" id="PS50181"/>
    </source>
</evidence>
<proteinExistence type="predicted"/>
<feature type="region of interest" description="Disordered" evidence="3">
    <location>
        <begin position="58"/>
        <end position="79"/>
    </location>
</feature>
<dbReference type="InterPro" id="IPR001810">
    <property type="entry name" value="F-box_dom"/>
</dbReference>
<evidence type="ECO:0000313" key="5">
    <source>
        <dbReference type="EMBL" id="CAJ0568199.1"/>
    </source>
</evidence>
<accession>A0AA36CHK4</accession>
<name>A0AA36CHK4_9BILA</name>
<comment type="pathway">
    <text evidence="1">Protein modification; protein ubiquitination.</text>
</comment>